<name>A0A099WFM2_9LIST</name>
<evidence type="ECO:0008006" key="3">
    <source>
        <dbReference type="Google" id="ProtNLM"/>
    </source>
</evidence>
<proteinExistence type="predicted"/>
<dbReference type="PIRSF" id="PIRSF033563">
    <property type="entry name" value="UCP033563"/>
    <property type="match status" value="1"/>
</dbReference>
<evidence type="ECO:0000313" key="2">
    <source>
        <dbReference type="Proteomes" id="UP000029844"/>
    </source>
</evidence>
<dbReference type="STRING" id="1552123.EP57_05530"/>
<dbReference type="eggNOG" id="COG4198">
    <property type="taxonomic scope" value="Bacteria"/>
</dbReference>
<dbReference type="PANTHER" id="PTHR36454:SF1">
    <property type="entry name" value="DUF1015 DOMAIN-CONTAINING PROTEIN"/>
    <property type="match status" value="1"/>
</dbReference>
<protein>
    <recommendedName>
        <fullName evidence="3">SpoOJ/ParA/ParB/repB family protein</fullName>
    </recommendedName>
</protein>
<dbReference type="OrthoDB" id="9781616at2"/>
<accession>A0A099WFM2</accession>
<dbReference type="AlphaFoldDB" id="A0A099WFM2"/>
<reference evidence="1 2" key="1">
    <citation type="submission" date="2014-05" db="EMBL/GenBank/DDBJ databases">
        <title>Novel Listeriaceae from food processing environments.</title>
        <authorList>
            <person name="den Bakker H.C."/>
        </authorList>
    </citation>
    <scope>NUCLEOTIDE SEQUENCE [LARGE SCALE GENOMIC DNA]</scope>
    <source>
        <strain evidence="1 2">FSL A5-0281</strain>
    </source>
</reference>
<dbReference type="EMBL" id="JNFA01000011">
    <property type="protein sequence ID" value="KGL42915.1"/>
    <property type="molecule type" value="Genomic_DNA"/>
</dbReference>
<dbReference type="Pfam" id="PF06245">
    <property type="entry name" value="DUF1015"/>
    <property type="match status" value="1"/>
</dbReference>
<sequence>MVKIRGFKAIRPSVDVAKDVASLPYDVLNTEEARVLGDANPLSFLHIDKAEIDLAKDVSPYDISVYQKAASNLAEFQDKGWLAKDDKPELYLYQLVMNGRPQTGLVTCTAIDDYVSGAIKKHELTREEKELDRIRHVDVTDANTSPIFLTYRSDATVNKVVDAWISKHDPVYDFKSFHDVTHRIWTVDDADVVNTLTEAFETIPALYIADGHHRTESAVKVGLRRRAEHPEASADAEFNFFLSVLFPQDQLEILDYNRVVDVPIAADFLDQIATKFDVEKVGKEAYKPATPNTFGMYLDGSWYGLKVKPEFAGDGVIASLDVSILADQVLTPLFGIEDIRRDDRINFVGGIRGLGELEQLVDAGKYTIAFSMYPPTMDNLLDVADAGEIMPPKSTWFEPKLLSGLFVHDLESN</sequence>
<dbReference type="GeneID" id="58716848"/>
<dbReference type="InterPro" id="IPR008323">
    <property type="entry name" value="UCP033563"/>
</dbReference>
<comment type="caution">
    <text evidence="1">The sequence shown here is derived from an EMBL/GenBank/DDBJ whole genome shotgun (WGS) entry which is preliminary data.</text>
</comment>
<dbReference type="Proteomes" id="UP000029844">
    <property type="component" value="Unassembled WGS sequence"/>
</dbReference>
<organism evidence="1 2">
    <name type="scientific">Listeria booriae</name>
    <dbReference type="NCBI Taxonomy" id="1552123"/>
    <lineage>
        <taxon>Bacteria</taxon>
        <taxon>Bacillati</taxon>
        <taxon>Bacillota</taxon>
        <taxon>Bacilli</taxon>
        <taxon>Bacillales</taxon>
        <taxon>Listeriaceae</taxon>
        <taxon>Listeria</taxon>
    </lineage>
</organism>
<evidence type="ECO:0000313" key="1">
    <source>
        <dbReference type="EMBL" id="KGL42915.1"/>
    </source>
</evidence>
<keyword evidence="2" id="KW-1185">Reference proteome</keyword>
<gene>
    <name evidence="1" type="ORF">EP57_05530</name>
</gene>
<dbReference type="RefSeq" id="WP_036084848.1">
    <property type="nucleotide sequence ID" value="NZ_CBCSHQ010000001.1"/>
</dbReference>
<dbReference type="PANTHER" id="PTHR36454">
    <property type="entry name" value="LMO2823 PROTEIN"/>
    <property type="match status" value="1"/>
</dbReference>